<dbReference type="PIRSF" id="PIRSF006230">
    <property type="entry name" value="MG442"/>
    <property type="match status" value="1"/>
</dbReference>
<dbReference type="InterPro" id="IPR023179">
    <property type="entry name" value="GTP-bd_ortho_bundle_sf"/>
</dbReference>
<protein>
    <recommendedName>
        <fullName evidence="3">Ribosome biogenesis GTPase A</fullName>
    </recommendedName>
</protein>
<name>A0ABX1PNZ1_9RHOO</name>
<keyword evidence="3" id="KW-0963">Cytoplasm</keyword>
<dbReference type="CDD" id="cd01856">
    <property type="entry name" value="YlqF"/>
    <property type="match status" value="1"/>
</dbReference>
<dbReference type="InterPro" id="IPR016478">
    <property type="entry name" value="GTPase_MTG1"/>
</dbReference>
<feature type="domain" description="G" evidence="4">
    <location>
        <begin position="118"/>
        <end position="183"/>
    </location>
</feature>
<dbReference type="NCBIfam" id="TIGR03596">
    <property type="entry name" value="GTPase_YlqF"/>
    <property type="match status" value="1"/>
</dbReference>
<evidence type="ECO:0000256" key="3">
    <source>
        <dbReference type="PIRNR" id="PIRNR006230"/>
    </source>
</evidence>
<dbReference type="PRINTS" id="PR00326">
    <property type="entry name" value="GTP1OBG"/>
</dbReference>
<dbReference type="SUPFAM" id="SSF52540">
    <property type="entry name" value="P-loop containing nucleoside triphosphate hydrolases"/>
    <property type="match status" value="1"/>
</dbReference>
<dbReference type="InterPro" id="IPR027417">
    <property type="entry name" value="P-loop_NTPase"/>
</dbReference>
<evidence type="ECO:0000256" key="1">
    <source>
        <dbReference type="ARBA" id="ARBA00022741"/>
    </source>
</evidence>
<evidence type="ECO:0000259" key="4">
    <source>
        <dbReference type="Pfam" id="PF01926"/>
    </source>
</evidence>
<dbReference type="Pfam" id="PF01926">
    <property type="entry name" value="MMR_HSR1"/>
    <property type="match status" value="1"/>
</dbReference>
<dbReference type="EMBL" id="WTVG01000064">
    <property type="protein sequence ID" value="NMG26310.1"/>
    <property type="molecule type" value="Genomic_DNA"/>
</dbReference>
<comment type="subcellular location">
    <subcellularLocation>
        <location evidence="3">Cytoplasm</location>
    </subcellularLocation>
</comment>
<dbReference type="InterPro" id="IPR019991">
    <property type="entry name" value="GTP-bd_ribosome_bgen"/>
</dbReference>
<dbReference type="Gene3D" id="1.10.1580.10">
    <property type="match status" value="1"/>
</dbReference>
<evidence type="ECO:0000313" key="5">
    <source>
        <dbReference type="EMBL" id="NMG26310.1"/>
    </source>
</evidence>
<dbReference type="PANTHER" id="PTHR45782:SF4">
    <property type="entry name" value="MITOCHONDRIAL RIBOSOME-ASSOCIATED GTPASE 1"/>
    <property type="match status" value="1"/>
</dbReference>
<gene>
    <name evidence="5" type="primary">ylqF</name>
    <name evidence="5" type="ORF">GO606_16625</name>
</gene>
<keyword evidence="2 3" id="KW-0342">GTP-binding</keyword>
<accession>A0ABX1PNZ1</accession>
<evidence type="ECO:0000313" key="6">
    <source>
        <dbReference type="Proteomes" id="UP000615989"/>
    </source>
</evidence>
<comment type="function">
    <text evidence="3">Required for a late step of 50S ribosomal subunit assembly. Has GTPase activity.</text>
</comment>
<dbReference type="RefSeq" id="WP_169119635.1">
    <property type="nucleotide sequence ID" value="NZ_WTVG02000039.1"/>
</dbReference>
<dbReference type="Gene3D" id="3.40.50.300">
    <property type="entry name" value="P-loop containing nucleotide triphosphate hydrolases"/>
    <property type="match status" value="1"/>
</dbReference>
<organism evidence="5 6">
    <name type="scientific">Aromatoleum anaerobium</name>
    <dbReference type="NCBI Taxonomy" id="182180"/>
    <lineage>
        <taxon>Bacteria</taxon>
        <taxon>Pseudomonadati</taxon>
        <taxon>Pseudomonadota</taxon>
        <taxon>Betaproteobacteria</taxon>
        <taxon>Rhodocyclales</taxon>
        <taxon>Rhodocyclaceae</taxon>
        <taxon>Aromatoleum</taxon>
    </lineage>
</organism>
<dbReference type="PANTHER" id="PTHR45782">
    <property type="entry name" value="MITOCHONDRIAL RIBOSOME-ASSOCIATED GTPASE 1"/>
    <property type="match status" value="1"/>
</dbReference>
<keyword evidence="6" id="KW-1185">Reference proteome</keyword>
<evidence type="ECO:0000256" key="2">
    <source>
        <dbReference type="ARBA" id="ARBA00023134"/>
    </source>
</evidence>
<dbReference type="InterPro" id="IPR006073">
    <property type="entry name" value="GTP-bd"/>
</dbReference>
<keyword evidence="1 3" id="KW-0547">Nucleotide-binding</keyword>
<reference evidence="5" key="1">
    <citation type="submission" date="2019-12" db="EMBL/GenBank/DDBJ databases">
        <title>Comparative genomics gives insights into the taxonomy of the Azoarcus-Aromatoleum group and reveals separate origins of nif in the plant-associated Azoarcus and non-plant-associated Aromatoleum sub-groups.</title>
        <authorList>
            <person name="Lafos M."/>
            <person name="Maluk M."/>
            <person name="Batista M."/>
            <person name="Junghare M."/>
            <person name="Carmona M."/>
            <person name="Faoro H."/>
            <person name="Cruz L.M."/>
            <person name="Battistoni F."/>
            <person name="De Souza E."/>
            <person name="Pedrosa F."/>
            <person name="Chen W.-M."/>
            <person name="Poole P.S."/>
            <person name="Dixon R.A."/>
            <person name="James E.K."/>
        </authorList>
    </citation>
    <scope>NUCLEOTIDE SEQUENCE</scope>
    <source>
        <strain evidence="5">LuFRes1</strain>
    </source>
</reference>
<comment type="caution">
    <text evidence="5">The sequence shown here is derived from an EMBL/GenBank/DDBJ whole genome shotgun (WGS) entry which is preliminary data.</text>
</comment>
<dbReference type="Proteomes" id="UP000615989">
    <property type="component" value="Unassembled WGS sequence"/>
</dbReference>
<proteinExistence type="inferred from homology"/>
<sequence length="304" mass="32956">MSIQWFPGHMTSARKKAAETMALTDVVIEVLDARIPEASSNPMIHELRRHRQRVCLKVLNKADLADPAATHAWLDFFNSQQGVKAVALSCKKPGDVARVPGLCQALAPHRNDGTKLLRIMIMGIPNVGKSTLMNALLKRRVAKVGDEPAVTKSQQTFDLGSHMTITDTPGLMWPKIAYDSDGFMLAASHAIGRNAVIDEEVATFLGDLLLERYPALLAARYAIAPERIEALDGVGLVETIAARRGCRLKGGAPDLEKASQIFLNDYRSGALGRISLETPESRREMLAAAAGIPRADARVDSDAS</sequence>
<comment type="similarity">
    <text evidence="3">Belongs to the TRAFAC class YlqF/YawG GTPase family. MTG1 subfamily.</text>
</comment>